<keyword evidence="4 6" id="KW-1133">Transmembrane helix</keyword>
<keyword evidence="5 6" id="KW-0472">Membrane</keyword>
<gene>
    <name evidence="7" type="ORF">AVL62_07075</name>
</gene>
<feature type="transmembrane region" description="Helical" evidence="6">
    <location>
        <begin position="497"/>
        <end position="522"/>
    </location>
</feature>
<keyword evidence="3 6" id="KW-0812">Transmembrane</keyword>
<sequence>MAPVKLTEYRQIEHITTRGPAQLRRLALAAVFLAGVIVFTRAQFGHLDHAWLLVAAALIGGYMAMNIGANDVANNVGPAVGSRAMTLGTAIVIAAVFEAAGAIIAGGDVVSTVKNGIIDPADIGDPMVFVWVMIGALLGAAIWLNIATWLGAPVSTTHSIVGGVMGAGIASSGFAIVNWPVMGAIAASWVISPLVGGLLAAALLYVLERKVLWQVDPVQSAIRYLPYLLGLMAGAFTTYIALKGVQNVVAISTPVAFGLGVVAGVVTFLLTRPGIARRSSSLQQSREGVNTLFTIPLVAAAALLSFAHGANDVANAVGPLAGVVEALTSGGVGADGEAGIPLWVLVIGAIGISLGLALFGPRLIRTVGSEITQLDRSRAFCVALSAALTVIVASQLGLPVSSTHVALGGIFGVGFLREYLDQRMAKAVEDVLHSHQGDEHIAEVERMLYTFVNADAETKRDMLHQLSDMGHEAVITAAQRRKLKKALKRQQVRREHLFRIVSAWIITVPASAVLSALFYFALRGMMV</sequence>
<accession>A0A0W8IHI4</accession>
<evidence type="ECO:0000313" key="7">
    <source>
        <dbReference type="EMBL" id="KUG59425.1"/>
    </source>
</evidence>
<reference evidence="7 8" key="1">
    <citation type="submission" date="2015-12" db="EMBL/GenBank/DDBJ databases">
        <title>Serinicoccus chungangenesis strain CD08_5 genome sequencing and assembly.</title>
        <authorList>
            <person name="Chander A.M."/>
            <person name="Kaur G."/>
            <person name="Nair G.R."/>
            <person name="Dhawan D.K."/>
            <person name="Kochhar R.K."/>
            <person name="Mayilraj S."/>
            <person name="Bhadada S.K."/>
        </authorList>
    </citation>
    <scope>NUCLEOTIDE SEQUENCE [LARGE SCALE GENOMIC DNA]</scope>
    <source>
        <strain evidence="7 8">CD08_5</strain>
    </source>
</reference>
<dbReference type="GO" id="GO:0016020">
    <property type="term" value="C:membrane"/>
    <property type="evidence" value="ECO:0007669"/>
    <property type="project" value="UniProtKB-SubCell"/>
</dbReference>
<comment type="subcellular location">
    <subcellularLocation>
        <location evidence="1 6">Membrane</location>
        <topology evidence="1 6">Multi-pass membrane protein</topology>
    </subcellularLocation>
</comment>
<dbReference type="EMBL" id="LQBL01000002">
    <property type="protein sequence ID" value="KUG59425.1"/>
    <property type="molecule type" value="Genomic_DNA"/>
</dbReference>
<evidence type="ECO:0000256" key="4">
    <source>
        <dbReference type="ARBA" id="ARBA00022989"/>
    </source>
</evidence>
<evidence type="ECO:0000313" key="8">
    <source>
        <dbReference type="Proteomes" id="UP000054837"/>
    </source>
</evidence>
<feature type="transmembrane region" description="Helical" evidence="6">
    <location>
        <begin position="50"/>
        <end position="72"/>
    </location>
</feature>
<dbReference type="PANTHER" id="PTHR11101">
    <property type="entry name" value="PHOSPHATE TRANSPORTER"/>
    <property type="match status" value="1"/>
</dbReference>
<feature type="transmembrane region" description="Helical" evidence="6">
    <location>
        <begin position="291"/>
        <end position="310"/>
    </location>
</feature>
<comment type="similarity">
    <text evidence="6">Belongs to the inorganic phosphate transporter (PiT) (TC 2.A.20) family.</text>
</comment>
<comment type="caution">
    <text evidence="7">The sequence shown here is derived from an EMBL/GenBank/DDBJ whole genome shotgun (WGS) entry which is preliminary data.</text>
</comment>
<keyword evidence="6" id="KW-0592">Phosphate transport</keyword>
<feature type="transmembrane region" description="Helical" evidence="6">
    <location>
        <begin position="84"/>
        <end position="107"/>
    </location>
</feature>
<dbReference type="OrthoDB" id="9779554at2"/>
<feature type="transmembrane region" description="Helical" evidence="6">
    <location>
        <begin position="26"/>
        <end position="44"/>
    </location>
</feature>
<feature type="transmembrane region" description="Helical" evidence="6">
    <location>
        <begin position="224"/>
        <end position="242"/>
    </location>
</feature>
<dbReference type="Pfam" id="PF01384">
    <property type="entry name" value="PHO4"/>
    <property type="match status" value="1"/>
</dbReference>
<organism evidence="7 8">
    <name type="scientific">Serinicoccus chungangensis</name>
    <dbReference type="NCBI Taxonomy" id="767452"/>
    <lineage>
        <taxon>Bacteria</taxon>
        <taxon>Bacillati</taxon>
        <taxon>Actinomycetota</taxon>
        <taxon>Actinomycetes</taxon>
        <taxon>Micrococcales</taxon>
        <taxon>Ornithinimicrobiaceae</taxon>
        <taxon>Serinicoccus</taxon>
    </lineage>
</organism>
<dbReference type="GO" id="GO:0035435">
    <property type="term" value="P:phosphate ion transmembrane transport"/>
    <property type="evidence" value="ECO:0007669"/>
    <property type="project" value="TreeGrafter"/>
</dbReference>
<dbReference type="Proteomes" id="UP000054837">
    <property type="component" value="Unassembled WGS sequence"/>
</dbReference>
<evidence type="ECO:0000256" key="3">
    <source>
        <dbReference type="ARBA" id="ARBA00022692"/>
    </source>
</evidence>
<dbReference type="AlphaFoldDB" id="A0A0W8IHI4"/>
<evidence type="ECO:0000256" key="1">
    <source>
        <dbReference type="ARBA" id="ARBA00004141"/>
    </source>
</evidence>
<feature type="transmembrane region" description="Helical" evidence="6">
    <location>
        <begin position="379"/>
        <end position="398"/>
    </location>
</feature>
<feature type="transmembrane region" description="Helical" evidence="6">
    <location>
        <begin position="183"/>
        <end position="204"/>
    </location>
</feature>
<dbReference type="RefSeq" id="WP_058889900.1">
    <property type="nucleotide sequence ID" value="NZ_LQBL01000002.1"/>
</dbReference>
<evidence type="ECO:0000256" key="2">
    <source>
        <dbReference type="ARBA" id="ARBA00022448"/>
    </source>
</evidence>
<protein>
    <recommendedName>
        <fullName evidence="6">Phosphate transporter</fullName>
    </recommendedName>
</protein>
<dbReference type="PANTHER" id="PTHR11101:SF80">
    <property type="entry name" value="PHOSPHATE TRANSPORTER"/>
    <property type="match status" value="1"/>
</dbReference>
<dbReference type="GO" id="GO:0005315">
    <property type="term" value="F:phosphate transmembrane transporter activity"/>
    <property type="evidence" value="ECO:0007669"/>
    <property type="project" value="InterPro"/>
</dbReference>
<feature type="transmembrane region" description="Helical" evidence="6">
    <location>
        <begin position="127"/>
        <end position="147"/>
    </location>
</feature>
<feature type="transmembrane region" description="Helical" evidence="6">
    <location>
        <begin position="248"/>
        <end position="270"/>
    </location>
</feature>
<feature type="transmembrane region" description="Helical" evidence="6">
    <location>
        <begin position="404"/>
        <end position="420"/>
    </location>
</feature>
<dbReference type="InterPro" id="IPR001204">
    <property type="entry name" value="Phos_transporter"/>
</dbReference>
<feature type="transmembrane region" description="Helical" evidence="6">
    <location>
        <begin position="159"/>
        <end position="177"/>
    </location>
</feature>
<evidence type="ECO:0000256" key="6">
    <source>
        <dbReference type="RuleBase" id="RU363058"/>
    </source>
</evidence>
<keyword evidence="2 6" id="KW-0813">Transport</keyword>
<proteinExistence type="inferred from homology"/>
<feature type="transmembrane region" description="Helical" evidence="6">
    <location>
        <begin position="340"/>
        <end position="359"/>
    </location>
</feature>
<keyword evidence="8" id="KW-1185">Reference proteome</keyword>
<evidence type="ECO:0000256" key="5">
    <source>
        <dbReference type="ARBA" id="ARBA00023136"/>
    </source>
</evidence>
<dbReference type="STRING" id="767452.AVL62_07075"/>
<name>A0A0W8IHI4_9MICO</name>